<dbReference type="InterPro" id="IPR002909">
    <property type="entry name" value="IPT_dom"/>
</dbReference>
<feature type="domain" description="IPT/TIG" evidence="2">
    <location>
        <begin position="48"/>
        <end position="142"/>
    </location>
</feature>
<evidence type="ECO:0000256" key="1">
    <source>
        <dbReference type="SAM" id="MobiDB-lite"/>
    </source>
</evidence>
<dbReference type="SMART" id="SM00429">
    <property type="entry name" value="IPT"/>
    <property type="match status" value="1"/>
</dbReference>
<organism evidence="3 4">
    <name type="scientific">Saguinus oedipus</name>
    <name type="common">Cotton-top tamarin</name>
    <name type="synonym">Oedipomidas oedipus</name>
    <dbReference type="NCBI Taxonomy" id="9490"/>
    <lineage>
        <taxon>Eukaryota</taxon>
        <taxon>Metazoa</taxon>
        <taxon>Chordata</taxon>
        <taxon>Craniata</taxon>
        <taxon>Vertebrata</taxon>
        <taxon>Euteleostomi</taxon>
        <taxon>Mammalia</taxon>
        <taxon>Eutheria</taxon>
        <taxon>Euarchontoglires</taxon>
        <taxon>Primates</taxon>
        <taxon>Haplorrhini</taxon>
        <taxon>Platyrrhini</taxon>
        <taxon>Cebidae</taxon>
        <taxon>Callitrichinae</taxon>
        <taxon>Saguinus</taxon>
    </lineage>
</organism>
<dbReference type="InterPro" id="IPR013783">
    <property type="entry name" value="Ig-like_fold"/>
</dbReference>
<dbReference type="PANTHER" id="PTHR22625:SF34">
    <property type="entry name" value="PLEXIN-A4"/>
    <property type="match status" value="1"/>
</dbReference>
<reference evidence="3 4" key="1">
    <citation type="submission" date="2023-05" db="EMBL/GenBank/DDBJ databases">
        <title>B98-5 Cell Line De Novo Hybrid Assembly: An Optical Mapping Approach.</title>
        <authorList>
            <person name="Kananen K."/>
            <person name="Auerbach J.A."/>
            <person name="Kautto E."/>
            <person name="Blachly J.S."/>
        </authorList>
    </citation>
    <scope>NUCLEOTIDE SEQUENCE [LARGE SCALE GENOMIC DNA]</scope>
    <source>
        <strain evidence="3">B95-8</strain>
        <tissue evidence="3">Cell line</tissue>
    </source>
</reference>
<dbReference type="InterPro" id="IPR014756">
    <property type="entry name" value="Ig_E-set"/>
</dbReference>
<keyword evidence="4" id="KW-1185">Reference proteome</keyword>
<name>A0ABQ9UHV6_SAGOE</name>
<feature type="compositionally biased region" description="Basic and acidic residues" evidence="1">
    <location>
        <begin position="34"/>
        <end position="47"/>
    </location>
</feature>
<dbReference type="PANTHER" id="PTHR22625">
    <property type="entry name" value="PLEXIN"/>
    <property type="match status" value="1"/>
</dbReference>
<dbReference type="Gene3D" id="2.60.40.10">
    <property type="entry name" value="Immunoglobulins"/>
    <property type="match status" value="1"/>
</dbReference>
<proteinExistence type="predicted"/>
<gene>
    <name evidence="3" type="primary">PLXNA4_6</name>
    <name evidence="3" type="ORF">P7K49_025681</name>
</gene>
<feature type="region of interest" description="Disordered" evidence="1">
    <location>
        <begin position="24"/>
        <end position="47"/>
    </location>
</feature>
<evidence type="ECO:0000313" key="3">
    <source>
        <dbReference type="EMBL" id="KAK2096647.1"/>
    </source>
</evidence>
<sequence>MQDIKIVLFLKRPQGGVRQTCSQRLRIGGGGSKSGKDEEQDTKNPCHESVTKKIIPVTGPREGGTKVTIRGENLGLEFRDIASHVKVAGVECSPLVDGYIPAEQIVCEMGEAKPSQHAGFVEICVAVCRPEFMARSSQLYYFMPSIALQCLSLDSLMSACLIELDCVT</sequence>
<dbReference type="Pfam" id="PF01833">
    <property type="entry name" value="TIG"/>
    <property type="match status" value="1"/>
</dbReference>
<dbReference type="EMBL" id="JASSZA010000012">
    <property type="protein sequence ID" value="KAK2096647.1"/>
    <property type="molecule type" value="Genomic_DNA"/>
</dbReference>
<dbReference type="SUPFAM" id="SSF81296">
    <property type="entry name" value="E set domains"/>
    <property type="match status" value="1"/>
</dbReference>
<accession>A0ABQ9UHV6</accession>
<comment type="caution">
    <text evidence="3">The sequence shown here is derived from an EMBL/GenBank/DDBJ whole genome shotgun (WGS) entry which is preliminary data.</text>
</comment>
<evidence type="ECO:0000313" key="4">
    <source>
        <dbReference type="Proteomes" id="UP001266305"/>
    </source>
</evidence>
<dbReference type="Proteomes" id="UP001266305">
    <property type="component" value="Unassembled WGS sequence"/>
</dbReference>
<protein>
    <submittedName>
        <fullName evidence="3">Plexin-A4</fullName>
    </submittedName>
</protein>
<evidence type="ECO:0000259" key="2">
    <source>
        <dbReference type="SMART" id="SM00429"/>
    </source>
</evidence>
<dbReference type="InterPro" id="IPR031148">
    <property type="entry name" value="Plexin"/>
</dbReference>